<reference evidence="2" key="1">
    <citation type="submission" date="2025-08" db="UniProtKB">
        <authorList>
            <consortium name="RefSeq"/>
        </authorList>
    </citation>
    <scope>IDENTIFICATION</scope>
</reference>
<protein>
    <submittedName>
        <fullName evidence="2">Calcyphosin-2</fullName>
    </submittedName>
</protein>
<dbReference type="Proteomes" id="UP000694863">
    <property type="component" value="Unplaced"/>
</dbReference>
<organism evidence="1 2">
    <name type="scientific">Echinops telfairi</name>
    <name type="common">Lesser hedgehog tenrec</name>
    <dbReference type="NCBI Taxonomy" id="9371"/>
    <lineage>
        <taxon>Eukaryota</taxon>
        <taxon>Metazoa</taxon>
        <taxon>Chordata</taxon>
        <taxon>Craniata</taxon>
        <taxon>Vertebrata</taxon>
        <taxon>Euteleostomi</taxon>
        <taxon>Mammalia</taxon>
        <taxon>Eutheria</taxon>
        <taxon>Afrotheria</taxon>
        <taxon>Tenrecidae</taxon>
        <taxon>Tenrecinae</taxon>
        <taxon>Echinops</taxon>
    </lineage>
</organism>
<accession>A0AC55CZ02</accession>
<gene>
    <name evidence="2" type="primary">CAPS2</name>
</gene>
<evidence type="ECO:0000313" key="1">
    <source>
        <dbReference type="Proteomes" id="UP000694863"/>
    </source>
</evidence>
<evidence type="ECO:0000313" key="2">
    <source>
        <dbReference type="RefSeq" id="XP_045144729.1"/>
    </source>
</evidence>
<keyword evidence="1" id="KW-1185">Reference proteome</keyword>
<name>A0AC55CZ02_ECHTE</name>
<proteinExistence type="predicted"/>
<sequence length="698" mass="78688">MDLKVKVFAASPRSQTQPFPERKKPLKQGWTSETRVPQNPCSPVVPRLDLGSLVDSDDEDGSSYFPLSTAHTHLNPPHSSSALACLTPCKTPYTPDQLNDLEQNIIPENPPAPASKYKLKYQKNKNEMKEEYKQYSQRNTEKTKSNITCQQFPRDNVDEKCIQDEEASEELTTLDRKALLQQDYADTPYNAVQRARKSDVEIVAAEKKKQVVAEQVMIDLLSRYESELLVEIHMKARKPPSPVQLKPVGLMFSVDSRQGTHKGDVIKTHSTLTENALSNKLQFDGRIISRNGRDTCRELVGFFFPHDGSLTVYEYRQFGKNRTNVLPFIQKNVYSHQSGRRKGNQYQLGDFYIGANLTFLSSDHPSLPESIKASTLLTLRITNIDQIALNSLKTDSEDHVYDVTSQEARDRLLFKAVQAVVKAKLHKRAVGIMAGLGKYFKQLDKEGNGLLEKADFKLALQLFNLDLSEKDFESLWLILNANGSDKMDYGEFKRAIIGEMNEYRKSFVRKAFMNLDFNKTGSVSITDIRKCYCARKHPQVMAVTTDKPLRPPLQHIYKIGGFTPVPVGSVETGLLKPGMMVTFTPLKVTTEVKAVEMRHKVLSEALPRDNVGFNVKDVSVKNVCRGNVAGDSKNDPPMETAVFTAQVIILSCPGHISAGHMPVLVTLPTLSRCPPCLKVCRAQREDRLPFWQEARRRP</sequence>
<dbReference type="RefSeq" id="XP_045144729.1">
    <property type="nucleotide sequence ID" value="XM_045288794.1"/>
</dbReference>